<dbReference type="PRINTS" id="PR00762">
    <property type="entry name" value="CLCHANNEL"/>
</dbReference>
<accession>A0A502BNS2</accession>
<dbReference type="GO" id="GO:0005247">
    <property type="term" value="F:voltage-gated chloride channel activity"/>
    <property type="evidence" value="ECO:0007669"/>
    <property type="project" value="TreeGrafter"/>
</dbReference>
<dbReference type="AlphaFoldDB" id="A0A502BNS2"/>
<dbReference type="PANTHER" id="PTHR45711">
    <property type="entry name" value="CHLORIDE CHANNEL PROTEIN"/>
    <property type="match status" value="1"/>
</dbReference>
<keyword evidence="6 8" id="KW-0472">Membrane</keyword>
<feature type="transmembrane region" description="Helical" evidence="8">
    <location>
        <begin position="395"/>
        <end position="414"/>
    </location>
</feature>
<protein>
    <submittedName>
        <fullName evidence="9">H(+)/Cl(-) exchange transporter ClcA</fullName>
    </submittedName>
</protein>
<evidence type="ECO:0000256" key="1">
    <source>
        <dbReference type="ARBA" id="ARBA00004141"/>
    </source>
</evidence>
<feature type="transmembrane region" description="Helical" evidence="8">
    <location>
        <begin position="159"/>
        <end position="183"/>
    </location>
</feature>
<name>A0A502BNS2_9HYPH</name>
<dbReference type="InterPro" id="IPR001807">
    <property type="entry name" value="ClC"/>
</dbReference>
<keyword evidence="10" id="KW-1185">Reference proteome</keyword>
<keyword evidence="7" id="KW-0868">Chloride</keyword>
<dbReference type="Gene3D" id="1.10.3080.10">
    <property type="entry name" value="Clc chloride channel"/>
    <property type="match status" value="1"/>
</dbReference>
<dbReference type="CDD" id="cd01031">
    <property type="entry name" value="EriC"/>
    <property type="match status" value="1"/>
</dbReference>
<organism evidence="9 10">
    <name type="scientific">Brucella gallinifaecis</name>
    <dbReference type="NCBI Taxonomy" id="215590"/>
    <lineage>
        <taxon>Bacteria</taxon>
        <taxon>Pseudomonadati</taxon>
        <taxon>Pseudomonadota</taxon>
        <taxon>Alphaproteobacteria</taxon>
        <taxon>Hyphomicrobiales</taxon>
        <taxon>Brucellaceae</taxon>
        <taxon>Brucella/Ochrobactrum group</taxon>
        <taxon>Brucella</taxon>
    </lineage>
</organism>
<sequence length="450" mass="47420">MDDPTKSLDRPGSSTAQARYVFLAALTGVLTGTVGSYFHLIIDTLMIWPQKLSEYITGTPLIVAAALFTMCCTIFSVFIVRRFVPEAGGSGVQEIEGAMEGLREVRWRRVLPVKFFIGITSISSGLVLGREGPTIHIGASLGAAITDFFKVSDTERRGILAAGAAAGLACAFNAPLAGVLFVIEETHKQFPYTFRTYMGVIAAALLATVMTQIIGGTAPDMSMPDVKAALETLPAFVLLGSVLGVIGVALNGGIMWAINFAARLHERVPYLYPAVIGLCIGALFIVLPYSVTGGETIIMKLVHEKTGLALLLLLAFARYFTMVGSYSSGVPGGIFAPMLTLATCVGLAFAGIIGIIFPEAGAMPWAFAIAAMGGLFTASVRAPVVGIVLTLELTGAYGMAMPLIATCLTANLIAQWIGGKPIYEELLDRTLAQAGIKPKVRTEESQTGLA</sequence>
<keyword evidence="3 8" id="KW-0812">Transmembrane</keyword>
<feature type="transmembrane region" description="Helical" evidence="8">
    <location>
        <begin position="235"/>
        <end position="258"/>
    </location>
</feature>
<feature type="transmembrane region" description="Helical" evidence="8">
    <location>
        <begin position="20"/>
        <end position="41"/>
    </location>
</feature>
<dbReference type="PANTHER" id="PTHR45711:SF6">
    <property type="entry name" value="CHLORIDE CHANNEL PROTEIN"/>
    <property type="match status" value="1"/>
</dbReference>
<dbReference type="Pfam" id="PF00654">
    <property type="entry name" value="Voltage_CLC"/>
    <property type="match status" value="1"/>
</dbReference>
<dbReference type="NCBIfam" id="NF003640">
    <property type="entry name" value="PRK05277.1"/>
    <property type="match status" value="1"/>
</dbReference>
<dbReference type="Proteomes" id="UP000315388">
    <property type="component" value="Unassembled WGS sequence"/>
</dbReference>
<dbReference type="EMBL" id="VEWJ01000003">
    <property type="protein sequence ID" value="TPF76182.1"/>
    <property type="molecule type" value="Genomic_DNA"/>
</dbReference>
<keyword evidence="2" id="KW-0813">Transport</keyword>
<evidence type="ECO:0000256" key="6">
    <source>
        <dbReference type="ARBA" id="ARBA00023136"/>
    </source>
</evidence>
<proteinExistence type="predicted"/>
<evidence type="ECO:0000256" key="2">
    <source>
        <dbReference type="ARBA" id="ARBA00022448"/>
    </source>
</evidence>
<dbReference type="InterPro" id="IPR014743">
    <property type="entry name" value="Cl-channel_core"/>
</dbReference>
<feature type="transmembrane region" description="Helical" evidence="8">
    <location>
        <begin position="195"/>
        <end position="214"/>
    </location>
</feature>
<evidence type="ECO:0000313" key="9">
    <source>
        <dbReference type="EMBL" id="TPF76182.1"/>
    </source>
</evidence>
<dbReference type="GO" id="GO:0005886">
    <property type="term" value="C:plasma membrane"/>
    <property type="evidence" value="ECO:0007669"/>
    <property type="project" value="TreeGrafter"/>
</dbReference>
<feature type="transmembrane region" description="Helical" evidence="8">
    <location>
        <begin position="308"/>
        <end position="328"/>
    </location>
</feature>
<feature type="transmembrane region" description="Helical" evidence="8">
    <location>
        <begin position="334"/>
        <end position="358"/>
    </location>
</feature>
<reference evidence="9 10" key="1">
    <citation type="journal article" date="2003" name="Int. J. Syst. Evol. Microbiol.">
        <title>Towards a standardized format for the description of a novel species (of an established genus): Ochrobactrum gallinifaecis sp. nov.</title>
        <authorList>
            <person name="Kampfer P."/>
            <person name="Buczolits S."/>
            <person name="Albrecht A."/>
            <person name="Busse H.J."/>
            <person name="Stackebrandt E."/>
        </authorList>
    </citation>
    <scope>NUCLEOTIDE SEQUENCE [LARGE SCALE GENOMIC DNA]</scope>
    <source>
        <strain evidence="9 10">ISO 196</strain>
    </source>
</reference>
<evidence type="ECO:0000256" key="3">
    <source>
        <dbReference type="ARBA" id="ARBA00022692"/>
    </source>
</evidence>
<keyword evidence="4 8" id="KW-1133">Transmembrane helix</keyword>
<comment type="subcellular location">
    <subcellularLocation>
        <location evidence="1">Membrane</location>
        <topology evidence="1">Multi-pass membrane protein</topology>
    </subcellularLocation>
</comment>
<gene>
    <name evidence="9" type="primary">clcA</name>
    <name evidence="9" type="ORF">FHY56_05850</name>
</gene>
<dbReference type="RefSeq" id="WP_140904232.1">
    <property type="nucleotide sequence ID" value="NZ_JBHTMD010000007.1"/>
</dbReference>
<feature type="transmembrane region" description="Helical" evidence="8">
    <location>
        <begin position="270"/>
        <end position="287"/>
    </location>
</feature>
<comment type="caution">
    <text evidence="9">The sequence shown here is derived from an EMBL/GenBank/DDBJ whole genome shotgun (WGS) entry which is preliminary data.</text>
</comment>
<evidence type="ECO:0000313" key="10">
    <source>
        <dbReference type="Proteomes" id="UP000315388"/>
    </source>
</evidence>
<feature type="transmembrane region" description="Helical" evidence="8">
    <location>
        <begin position="365"/>
        <end position="389"/>
    </location>
</feature>
<dbReference type="SUPFAM" id="SSF81340">
    <property type="entry name" value="Clc chloride channel"/>
    <property type="match status" value="1"/>
</dbReference>
<keyword evidence="5" id="KW-0406">Ion transport</keyword>
<evidence type="ECO:0000256" key="8">
    <source>
        <dbReference type="SAM" id="Phobius"/>
    </source>
</evidence>
<evidence type="ECO:0000256" key="5">
    <source>
        <dbReference type="ARBA" id="ARBA00023065"/>
    </source>
</evidence>
<dbReference type="OrthoDB" id="9767361at2"/>
<feature type="transmembrane region" description="Helical" evidence="8">
    <location>
        <begin position="61"/>
        <end position="80"/>
    </location>
</feature>
<evidence type="ECO:0000256" key="7">
    <source>
        <dbReference type="ARBA" id="ARBA00023214"/>
    </source>
</evidence>
<evidence type="ECO:0000256" key="4">
    <source>
        <dbReference type="ARBA" id="ARBA00022989"/>
    </source>
</evidence>